<name>A0A0F9K600_9ZZZZ</name>
<organism evidence="1">
    <name type="scientific">marine sediment metagenome</name>
    <dbReference type="NCBI Taxonomy" id="412755"/>
    <lineage>
        <taxon>unclassified sequences</taxon>
        <taxon>metagenomes</taxon>
        <taxon>ecological metagenomes</taxon>
    </lineage>
</organism>
<accession>A0A0F9K600</accession>
<dbReference type="EMBL" id="LAZR01008623">
    <property type="protein sequence ID" value="KKM77574.1"/>
    <property type="molecule type" value="Genomic_DNA"/>
</dbReference>
<reference evidence="1" key="1">
    <citation type="journal article" date="2015" name="Nature">
        <title>Complex archaea that bridge the gap between prokaryotes and eukaryotes.</title>
        <authorList>
            <person name="Spang A."/>
            <person name="Saw J.H."/>
            <person name="Jorgensen S.L."/>
            <person name="Zaremba-Niedzwiedzka K."/>
            <person name="Martijn J."/>
            <person name="Lind A.E."/>
            <person name="van Eijk R."/>
            <person name="Schleper C."/>
            <person name="Guy L."/>
            <person name="Ettema T.J."/>
        </authorList>
    </citation>
    <scope>NUCLEOTIDE SEQUENCE</scope>
</reference>
<dbReference type="AlphaFoldDB" id="A0A0F9K600"/>
<evidence type="ECO:0000313" key="1">
    <source>
        <dbReference type="EMBL" id="KKM77574.1"/>
    </source>
</evidence>
<gene>
    <name evidence="1" type="ORF">LCGC14_1368730</name>
</gene>
<comment type="caution">
    <text evidence="1">The sequence shown here is derived from an EMBL/GenBank/DDBJ whole genome shotgun (WGS) entry which is preliminary data.</text>
</comment>
<feature type="non-terminal residue" evidence="1">
    <location>
        <position position="1"/>
    </location>
</feature>
<protein>
    <submittedName>
        <fullName evidence="1">Uncharacterized protein</fullName>
    </submittedName>
</protein>
<sequence length="41" mass="4517">AYAEGLRTFIAHTKRANDEQAAADDIAKKFSITPAEIKKLL</sequence>
<proteinExistence type="predicted"/>